<organism evidence="4 5">
    <name type="scientific">Thermotomaculum hydrothermale</name>
    <dbReference type="NCBI Taxonomy" id="981385"/>
    <lineage>
        <taxon>Bacteria</taxon>
        <taxon>Pseudomonadati</taxon>
        <taxon>Acidobacteriota</taxon>
        <taxon>Holophagae</taxon>
        <taxon>Thermotomaculales</taxon>
        <taxon>Thermotomaculaceae</taxon>
        <taxon>Thermotomaculum</taxon>
    </lineage>
</organism>
<accession>A0A7R6PLX8</accession>
<proteinExistence type="predicted"/>
<evidence type="ECO:0000256" key="2">
    <source>
        <dbReference type="ARBA" id="ARBA00022643"/>
    </source>
</evidence>
<dbReference type="PANTHER" id="PTHR32332">
    <property type="entry name" value="2-NITROPROPANE DIOXYGENASE"/>
    <property type="match status" value="1"/>
</dbReference>
<dbReference type="SUPFAM" id="SSF51412">
    <property type="entry name" value="Inosine monophosphate dehydrogenase (IMPDH)"/>
    <property type="match status" value="1"/>
</dbReference>
<gene>
    <name evidence="4" type="primary">fabK</name>
    <name evidence="4" type="ORF">TTHT_0975</name>
</gene>
<keyword evidence="5" id="KW-1185">Reference proteome</keyword>
<protein>
    <submittedName>
        <fullName evidence="4">Enoyl-[acyl-carrier protein] reductase II</fullName>
    </submittedName>
</protein>
<dbReference type="AlphaFoldDB" id="A0A7R6PLX8"/>
<dbReference type="KEGG" id="thyd:TTHT_0975"/>
<dbReference type="Gene3D" id="3.20.20.70">
    <property type="entry name" value="Aldolase class I"/>
    <property type="match status" value="1"/>
</dbReference>
<dbReference type="CDD" id="cd04730">
    <property type="entry name" value="NPD_like"/>
    <property type="match status" value="1"/>
</dbReference>
<name>A0A7R6PLX8_9BACT</name>
<reference evidence="4 5" key="1">
    <citation type="journal article" date="2012" name="Extremophiles">
        <title>Thermotomaculum hydrothermale gen. nov., sp. nov., a novel heterotrophic thermophile within the phylum Acidobacteria from a deep-sea hydrothermal vent chimney in the Southern Okinawa Trough.</title>
        <authorList>
            <person name="Izumi H."/>
            <person name="Nunoura T."/>
            <person name="Miyazaki M."/>
            <person name="Mino S."/>
            <person name="Toki T."/>
            <person name="Takai K."/>
            <person name="Sako Y."/>
            <person name="Sawabe T."/>
            <person name="Nakagawa S."/>
        </authorList>
    </citation>
    <scope>NUCLEOTIDE SEQUENCE [LARGE SCALE GENOMIC DNA]</scope>
    <source>
        <strain evidence="4 5">AC55</strain>
    </source>
</reference>
<evidence type="ECO:0000256" key="1">
    <source>
        <dbReference type="ARBA" id="ARBA00022630"/>
    </source>
</evidence>
<dbReference type="InterPro" id="IPR004136">
    <property type="entry name" value="NMO"/>
</dbReference>
<dbReference type="InterPro" id="IPR013785">
    <property type="entry name" value="Aldolase_TIM"/>
</dbReference>
<keyword evidence="2" id="KW-0288">FMN</keyword>
<sequence length="317" mass="33890">MGNRVCELFGIKYPIIQGGMVWVSGAKLAAAVSNSGGLGLIGAGSMKPDLLREHIKKAKNLTDKPFGVNIPIFSKYSEDQVKVALEEGVKIFFMSAGSPKKFTPVLKENGCIVAHVASTPTLAKKCEDAGVDAVVVEGFEAGGHNGRDELTTFVLIPQAKKIVSIPLIAAGGIATGSAIVAAFALGAEGVQIGTRFAATKESSAHENYKKAIVNAKDTDTMLYLKSIIPVRLVKNSLTVKIEELEKRCADVEEFKKILGEHAAKRAIFDGDVDNGEIEAGQIAGLIDDIPSVSEVFDNLIKEFNETVERFKSTDFFC</sequence>
<dbReference type="PANTHER" id="PTHR32332:SF20">
    <property type="entry name" value="2-NITROPROPANE DIOXYGENASE-LIKE PROTEIN"/>
    <property type="match status" value="1"/>
</dbReference>
<evidence type="ECO:0000256" key="3">
    <source>
        <dbReference type="ARBA" id="ARBA00023002"/>
    </source>
</evidence>
<dbReference type="GO" id="GO:0018580">
    <property type="term" value="F:nitronate monooxygenase activity"/>
    <property type="evidence" value="ECO:0007669"/>
    <property type="project" value="InterPro"/>
</dbReference>
<dbReference type="RefSeq" id="WP_201328877.1">
    <property type="nucleotide sequence ID" value="NZ_AP017470.1"/>
</dbReference>
<keyword evidence="1" id="KW-0285">Flavoprotein</keyword>
<dbReference type="Proteomes" id="UP000595564">
    <property type="component" value="Chromosome"/>
</dbReference>
<keyword evidence="3" id="KW-0560">Oxidoreductase</keyword>
<evidence type="ECO:0000313" key="4">
    <source>
        <dbReference type="EMBL" id="BBB32527.1"/>
    </source>
</evidence>
<evidence type="ECO:0000313" key="5">
    <source>
        <dbReference type="Proteomes" id="UP000595564"/>
    </source>
</evidence>
<dbReference type="EMBL" id="AP017470">
    <property type="protein sequence ID" value="BBB32527.1"/>
    <property type="molecule type" value="Genomic_DNA"/>
</dbReference>
<dbReference type="Pfam" id="PF03060">
    <property type="entry name" value="NMO"/>
    <property type="match status" value="1"/>
</dbReference>